<dbReference type="GO" id="GO:0071949">
    <property type="term" value="F:FAD binding"/>
    <property type="evidence" value="ECO:0007669"/>
    <property type="project" value="InterPro"/>
</dbReference>
<keyword evidence="1" id="KW-1133">Transmembrane helix</keyword>
<feature type="transmembrane region" description="Helical" evidence="1">
    <location>
        <begin position="6"/>
        <end position="25"/>
    </location>
</feature>
<dbReference type="InterPro" id="IPR010354">
    <property type="entry name" value="Oleate_hydratase"/>
</dbReference>
<accession>A0A9W9QAL6</accession>
<evidence type="ECO:0000313" key="3">
    <source>
        <dbReference type="Proteomes" id="UP001147695"/>
    </source>
</evidence>
<dbReference type="GO" id="GO:0006631">
    <property type="term" value="P:fatty acid metabolic process"/>
    <property type="evidence" value="ECO:0007669"/>
    <property type="project" value="InterPro"/>
</dbReference>
<keyword evidence="1" id="KW-0812">Transmembrane</keyword>
<protein>
    <submittedName>
        <fullName evidence="2">Uncharacterized protein</fullName>
    </submittedName>
</protein>
<dbReference type="Proteomes" id="UP001147695">
    <property type="component" value="Unassembled WGS sequence"/>
</dbReference>
<reference evidence="2" key="1">
    <citation type="submission" date="2022-12" db="EMBL/GenBank/DDBJ databases">
        <authorList>
            <person name="Petersen C."/>
        </authorList>
    </citation>
    <scope>NUCLEOTIDE SEQUENCE</scope>
    <source>
        <strain evidence="2">IBT 35673</strain>
    </source>
</reference>
<dbReference type="Gene3D" id="3.30.9.80">
    <property type="match status" value="1"/>
</dbReference>
<gene>
    <name evidence="2" type="ORF">N7452_009143</name>
</gene>
<keyword evidence="1" id="KW-0472">Membrane</keyword>
<sequence length="68" mass="7719">MPYISAYISYVSLFLLVNLMGSSLLPEQEGNFVKKPIVCYSGREIMIELLQYLNLPLEPILDDSIIIP</sequence>
<dbReference type="GO" id="GO:0050151">
    <property type="term" value="F:oleate hydratase activity"/>
    <property type="evidence" value="ECO:0007669"/>
    <property type="project" value="InterPro"/>
</dbReference>
<dbReference type="AlphaFoldDB" id="A0A9W9QAL6"/>
<name>A0A9W9QAL6_PENBR</name>
<evidence type="ECO:0000313" key="2">
    <source>
        <dbReference type="EMBL" id="KAJ5328753.1"/>
    </source>
</evidence>
<comment type="caution">
    <text evidence="2">The sequence shown here is derived from an EMBL/GenBank/DDBJ whole genome shotgun (WGS) entry which is preliminary data.</text>
</comment>
<organism evidence="2 3">
    <name type="scientific">Penicillium brevicompactum</name>
    <dbReference type="NCBI Taxonomy" id="5074"/>
    <lineage>
        <taxon>Eukaryota</taxon>
        <taxon>Fungi</taxon>
        <taxon>Dikarya</taxon>
        <taxon>Ascomycota</taxon>
        <taxon>Pezizomycotina</taxon>
        <taxon>Eurotiomycetes</taxon>
        <taxon>Eurotiomycetidae</taxon>
        <taxon>Eurotiales</taxon>
        <taxon>Aspergillaceae</taxon>
        <taxon>Penicillium</taxon>
    </lineage>
</organism>
<proteinExistence type="predicted"/>
<evidence type="ECO:0000256" key="1">
    <source>
        <dbReference type="SAM" id="Phobius"/>
    </source>
</evidence>
<reference evidence="2" key="2">
    <citation type="journal article" date="2023" name="IMA Fungus">
        <title>Comparative genomic study of the Penicillium genus elucidates a diverse pangenome and 15 lateral gene transfer events.</title>
        <authorList>
            <person name="Petersen C."/>
            <person name="Sorensen T."/>
            <person name="Nielsen M.R."/>
            <person name="Sondergaard T.E."/>
            <person name="Sorensen J.L."/>
            <person name="Fitzpatrick D.A."/>
            <person name="Frisvad J.C."/>
            <person name="Nielsen K.L."/>
        </authorList>
    </citation>
    <scope>NUCLEOTIDE SEQUENCE</scope>
    <source>
        <strain evidence="2">IBT 35673</strain>
    </source>
</reference>
<dbReference type="Pfam" id="PF06100">
    <property type="entry name" value="MCRA"/>
    <property type="match status" value="1"/>
</dbReference>
<dbReference type="EMBL" id="JAPZBQ010000005">
    <property type="protein sequence ID" value="KAJ5328753.1"/>
    <property type="molecule type" value="Genomic_DNA"/>
</dbReference>